<dbReference type="KEGG" id="ncb:C0V82_08230"/>
<proteinExistence type="predicted"/>
<reference evidence="1 2" key="1">
    <citation type="submission" date="2017-12" db="EMBL/GenBank/DDBJ databases">
        <title>Genomes of bacteria within cyanobacterial aggregates.</title>
        <authorList>
            <person name="Cai H."/>
        </authorList>
    </citation>
    <scope>NUCLEOTIDE SEQUENCE [LARGE SCALE GENOMIC DNA]</scope>
    <source>
        <strain evidence="1 2">TH16</strain>
    </source>
</reference>
<dbReference type="Proteomes" id="UP000234752">
    <property type="component" value="Chromosome eg_1"/>
</dbReference>
<dbReference type="OrthoDB" id="7354710at2"/>
<sequence length="149" mass="15716">MVYDMIRQQMVGSLPFVRHCGIDLVALGDGTAEARVTDRAEVKNHIGTPHAGVIFTLAETASGGAMAGAMAPVLAGIRPVAAQATIQYLAVAKGDLRAVARTGRSGADLRAELESSGKVRFPVEVEILDGADQPVSKMVVEWYVSPKRS</sequence>
<dbReference type="InterPro" id="IPR027961">
    <property type="entry name" value="DUF4442"/>
</dbReference>
<gene>
    <name evidence="1" type="ORF">C0V82_08230</name>
</gene>
<dbReference type="InterPro" id="IPR003736">
    <property type="entry name" value="PAAI_dom"/>
</dbReference>
<dbReference type="InterPro" id="IPR029069">
    <property type="entry name" value="HotDog_dom_sf"/>
</dbReference>
<dbReference type="Pfam" id="PF14539">
    <property type="entry name" value="DUF4442"/>
    <property type="match status" value="1"/>
</dbReference>
<accession>A0A2K9NF63</accession>
<dbReference type="EMBL" id="CP025611">
    <property type="protein sequence ID" value="AUN31754.1"/>
    <property type="molecule type" value="Genomic_DNA"/>
</dbReference>
<evidence type="ECO:0000313" key="2">
    <source>
        <dbReference type="Proteomes" id="UP000234752"/>
    </source>
</evidence>
<dbReference type="AlphaFoldDB" id="A0A2K9NF63"/>
<keyword evidence="2" id="KW-1185">Reference proteome</keyword>
<organism evidence="1 2">
    <name type="scientific">Niveispirillum cyanobacteriorum</name>
    <dbReference type="NCBI Taxonomy" id="1612173"/>
    <lineage>
        <taxon>Bacteria</taxon>
        <taxon>Pseudomonadati</taxon>
        <taxon>Pseudomonadota</taxon>
        <taxon>Alphaproteobacteria</taxon>
        <taxon>Rhodospirillales</taxon>
        <taxon>Azospirillaceae</taxon>
        <taxon>Niveispirillum</taxon>
    </lineage>
</organism>
<name>A0A2K9NF63_9PROT</name>
<dbReference type="GO" id="GO:0016790">
    <property type="term" value="F:thiolester hydrolase activity"/>
    <property type="evidence" value="ECO:0007669"/>
    <property type="project" value="UniProtKB-ARBA"/>
</dbReference>
<dbReference type="CDD" id="cd03443">
    <property type="entry name" value="PaaI_thioesterase"/>
    <property type="match status" value="1"/>
</dbReference>
<dbReference type="NCBIfam" id="TIGR00369">
    <property type="entry name" value="unchar_dom_1"/>
    <property type="match status" value="1"/>
</dbReference>
<protein>
    <submittedName>
        <fullName evidence="1">DUF4442 domain-containing protein</fullName>
    </submittedName>
</protein>
<dbReference type="SUPFAM" id="SSF54637">
    <property type="entry name" value="Thioesterase/thiol ester dehydrase-isomerase"/>
    <property type="match status" value="1"/>
</dbReference>
<dbReference type="Gene3D" id="3.10.129.10">
    <property type="entry name" value="Hotdog Thioesterase"/>
    <property type="match status" value="1"/>
</dbReference>
<evidence type="ECO:0000313" key="1">
    <source>
        <dbReference type="EMBL" id="AUN31754.1"/>
    </source>
</evidence>